<dbReference type="PANTHER" id="PTHR31040:SF1">
    <property type="entry name" value="NURIM"/>
    <property type="match status" value="1"/>
</dbReference>
<evidence type="ECO:0000313" key="14">
    <source>
        <dbReference type="Proteomes" id="UP000247781"/>
    </source>
</evidence>
<keyword evidence="14" id="KW-1185">Reference proteome</keyword>
<gene>
    <name evidence="13" type="ORF">C8E89_14321</name>
</gene>
<feature type="transmembrane region" description="Helical" evidence="12">
    <location>
        <begin position="123"/>
        <end position="148"/>
    </location>
</feature>
<evidence type="ECO:0000313" key="13">
    <source>
        <dbReference type="EMBL" id="PXW98871.1"/>
    </source>
</evidence>
<dbReference type="GO" id="GO:0016020">
    <property type="term" value="C:membrane"/>
    <property type="evidence" value="ECO:0007669"/>
    <property type="project" value="UniProtKB-SubCell"/>
</dbReference>
<dbReference type="NCBIfam" id="NF045656">
    <property type="entry name" value="MeththiolMtaseMddA"/>
    <property type="match status" value="1"/>
</dbReference>
<comment type="subcellular location">
    <subcellularLocation>
        <location evidence="2">Membrane</location>
        <topology evidence="2">Multi-pass membrane protein</topology>
    </subcellularLocation>
</comment>
<protein>
    <recommendedName>
        <fullName evidence="4">methanethiol S-methyltransferase</fullName>
        <ecNumber evidence="4">2.1.1.334</ecNumber>
    </recommendedName>
</protein>
<feature type="transmembrane region" description="Helical" evidence="12">
    <location>
        <begin position="12"/>
        <end position="33"/>
    </location>
</feature>
<dbReference type="EMBL" id="QJJU01000043">
    <property type="protein sequence ID" value="PXW98871.1"/>
    <property type="molecule type" value="Genomic_DNA"/>
</dbReference>
<keyword evidence="8 12" id="KW-0812">Transmembrane</keyword>
<name>A0A318H557_9MYCO</name>
<comment type="similarity">
    <text evidence="3">Belongs to the nurim family.</text>
</comment>
<dbReference type="Gene3D" id="1.20.120.1630">
    <property type="match status" value="1"/>
</dbReference>
<evidence type="ECO:0000256" key="5">
    <source>
        <dbReference type="ARBA" id="ARBA00022603"/>
    </source>
</evidence>
<dbReference type="RefSeq" id="WP_110320082.1">
    <property type="nucleotide sequence ID" value="NZ_QJJU01000043.1"/>
</dbReference>
<keyword evidence="6 13" id="KW-0808">Transferase</keyword>
<evidence type="ECO:0000256" key="8">
    <source>
        <dbReference type="ARBA" id="ARBA00022692"/>
    </source>
</evidence>
<feature type="transmembrane region" description="Helical" evidence="12">
    <location>
        <begin position="86"/>
        <end position="103"/>
    </location>
</feature>
<evidence type="ECO:0000256" key="7">
    <source>
        <dbReference type="ARBA" id="ARBA00022691"/>
    </source>
</evidence>
<organism evidence="13 14">
    <name type="scientific">Mycolicibacterium moriokaense</name>
    <dbReference type="NCBI Taxonomy" id="39691"/>
    <lineage>
        <taxon>Bacteria</taxon>
        <taxon>Bacillati</taxon>
        <taxon>Actinomycetota</taxon>
        <taxon>Actinomycetes</taxon>
        <taxon>Mycobacteriales</taxon>
        <taxon>Mycobacteriaceae</taxon>
        <taxon>Mycolicibacterium</taxon>
    </lineage>
</organism>
<evidence type="ECO:0000256" key="12">
    <source>
        <dbReference type="SAM" id="Phobius"/>
    </source>
</evidence>
<evidence type="ECO:0000256" key="3">
    <source>
        <dbReference type="ARBA" id="ARBA00010631"/>
    </source>
</evidence>
<accession>A0A318H557</accession>
<comment type="catalytic activity">
    <reaction evidence="11">
        <text>methanethiol + S-adenosyl-L-methionine = dimethyl sulfide + S-adenosyl-L-homocysteine + H(+)</text>
        <dbReference type="Rhea" id="RHEA:50428"/>
        <dbReference type="ChEBI" id="CHEBI:15378"/>
        <dbReference type="ChEBI" id="CHEBI:16007"/>
        <dbReference type="ChEBI" id="CHEBI:17437"/>
        <dbReference type="ChEBI" id="CHEBI:57856"/>
        <dbReference type="ChEBI" id="CHEBI:59789"/>
        <dbReference type="EC" id="2.1.1.334"/>
    </reaction>
</comment>
<evidence type="ECO:0000256" key="6">
    <source>
        <dbReference type="ARBA" id="ARBA00022679"/>
    </source>
</evidence>
<dbReference type="GO" id="GO:0032259">
    <property type="term" value="P:methylation"/>
    <property type="evidence" value="ECO:0007669"/>
    <property type="project" value="UniProtKB-KW"/>
</dbReference>
<dbReference type="InterPro" id="IPR033580">
    <property type="entry name" value="Nurim-like"/>
</dbReference>
<dbReference type="OrthoDB" id="9789029at2"/>
<sequence>MTRLLTIGYGAVCYVCFLAAFLYAIGFVGNIVVPRSIDHGIDAPVVQALVVNVLLLGLFAVQHSVMARPVFKRWWTRLVPTTVERSTYVLLSSLALVVLFWQWRTMPAVIWDVTWQPGRVGLWTLFALGWATVLLSTFMINHFDLFGLRQVYLAWRGTPYPSPDFRISLLYRVVRHPIMLGFIVAFWATPTMTAGHLLFAVATTAYILIAIQLEEHDLTAALGDQYGDYRRRVPMLIPGLHRRGGHAAPDTATRPIGA</sequence>
<reference evidence="13 14" key="2">
    <citation type="submission" date="2018-06" db="EMBL/GenBank/DDBJ databases">
        <title>Sequencing of bacterial isolates from soil warming experiment in Harvard Forest, Massachusetts, USA.</title>
        <authorList>
            <person name="Deangelis K.PhD."/>
        </authorList>
    </citation>
    <scope>NUCLEOTIDE SEQUENCE [LARGE SCALE GENOMIC DNA]</scope>
    <source>
        <strain evidence="13 14">GAS496</strain>
    </source>
</reference>
<reference evidence="14" key="1">
    <citation type="submission" date="2018-05" db="EMBL/GenBank/DDBJ databases">
        <authorList>
            <person name="Deangelis K."/>
            <person name="Huntemann M."/>
            <person name="Clum A."/>
            <person name="Pillay M."/>
            <person name="Palaniappan K."/>
            <person name="Varghese N."/>
            <person name="Mikhailova N."/>
            <person name="Stamatis D."/>
            <person name="Reddy T."/>
            <person name="Daum C."/>
            <person name="Shapiro N."/>
            <person name="Ivanova N."/>
            <person name="Kyrpides N."/>
            <person name="Woyke T."/>
        </authorList>
    </citation>
    <scope>NUCLEOTIDE SEQUENCE [LARGE SCALE GENOMIC DNA]</scope>
    <source>
        <strain evidence="14">GAS496</strain>
    </source>
</reference>
<keyword evidence="9 12" id="KW-1133">Transmembrane helix</keyword>
<evidence type="ECO:0000256" key="10">
    <source>
        <dbReference type="ARBA" id="ARBA00023136"/>
    </source>
</evidence>
<evidence type="ECO:0000256" key="9">
    <source>
        <dbReference type="ARBA" id="ARBA00022989"/>
    </source>
</evidence>
<keyword evidence="7" id="KW-0949">S-adenosyl-L-methionine</keyword>
<evidence type="ECO:0000256" key="1">
    <source>
        <dbReference type="ARBA" id="ARBA00002096"/>
    </source>
</evidence>
<dbReference type="PANTHER" id="PTHR31040">
    <property type="entry name" value="NURIM"/>
    <property type="match status" value="1"/>
</dbReference>
<dbReference type="EC" id="2.1.1.334" evidence="4"/>
<evidence type="ECO:0000256" key="11">
    <source>
        <dbReference type="ARBA" id="ARBA00048134"/>
    </source>
</evidence>
<proteinExistence type="inferred from homology"/>
<evidence type="ECO:0000256" key="2">
    <source>
        <dbReference type="ARBA" id="ARBA00004141"/>
    </source>
</evidence>
<keyword evidence="5 13" id="KW-0489">Methyltransferase</keyword>
<keyword evidence="10 12" id="KW-0472">Membrane</keyword>
<comment type="caution">
    <text evidence="13">The sequence shown here is derived from an EMBL/GenBank/DDBJ whole genome shotgun (WGS) entry which is preliminary data.</text>
</comment>
<comment type="function">
    <text evidence="1">Catalyzes the methylation of methanethiol (MeSH) to yield dimethylsulphide (DMS).</text>
</comment>
<dbReference type="GO" id="GO:0008168">
    <property type="term" value="F:methyltransferase activity"/>
    <property type="evidence" value="ECO:0007669"/>
    <property type="project" value="UniProtKB-KW"/>
</dbReference>
<dbReference type="AlphaFoldDB" id="A0A318H557"/>
<dbReference type="Proteomes" id="UP000247781">
    <property type="component" value="Unassembled WGS sequence"/>
</dbReference>
<evidence type="ECO:0000256" key="4">
    <source>
        <dbReference type="ARBA" id="ARBA00012149"/>
    </source>
</evidence>
<dbReference type="InterPro" id="IPR054700">
    <property type="entry name" value="MddA"/>
</dbReference>
<feature type="transmembrane region" description="Helical" evidence="12">
    <location>
        <begin position="45"/>
        <end position="65"/>
    </location>
</feature>